<dbReference type="SUPFAM" id="SSF51294">
    <property type="entry name" value="Hedgehog/intein (Hint) domain"/>
    <property type="match status" value="1"/>
</dbReference>
<evidence type="ECO:0000259" key="3">
    <source>
        <dbReference type="SMART" id="SM00306"/>
    </source>
</evidence>
<dbReference type="InterPro" id="IPR050708">
    <property type="entry name" value="T6SS_VgrG/RHS"/>
</dbReference>
<sequence>MFSRVLVASSAFHRQVVRPGAWVVAGLMSVTLIQVTTSPASAAPKGGNRPAVTDPTRVVPERPALPVTPRTPNAAVAAAATKPAPVVWPAPGSAELAVPRPDAGRSPAAASVAAATTGKAGGLTVAVSAPSTPTSAETGNRSAIAAPTPGRVRVEVLDRKAAQTAGVDGPVLRVGRTDGQRGAGQVQLRLGYEGIAGMFGGDFGARLRLVQLPECALTTPEAAACLGQPLPTVNNSEGRTLSADVTATANTGALYAMVAADASSQGNYGATKLAPSAKWSVSPSTGGYSWSYPLTTPPVPSGGGPGISLAYSSQSVDGRTATTNNQGSWIGEGFSYEPGYIERRYKACADDGHSLSGDLCWAYDNATVLLNGKSTELVKDGDTWRLGSDDGSKAERLTGATNGDDNGEHWRITTVDGTEHMFGLNRLPGWSSNKEETDSAWTVPVFGDDDDEPCKKATFVESHCKQAWRWSLDYVKDRHGNVISYFYERESNYYARAARADLDGVEYHRAGWLKRIDYGQRDGEVYTTNASARVRFDTGERCLPTTGVDCDPQDLNNSTAAHWPDVPWDRNCAADTKCKIEQIGPSFWTRKRLTAITTEIRGASGWSPVDRWKLDHLLTDNGDGSRTLWLHKITHTGLVDGSAATPPVELAGLQMPNRIDRSDDFIAPLIRFRLTTIYTETAGQIDISYKAPDCAAGNTPTEGNSTRRCFPVKWKPLGSGSKITDWFHKYVVHQVTETDRTNNSPDSVTRYDYLDGAAWRHAEKDGISDAEYLTWSDWRGYGRVQVTGGDGQTMTTKTEYRYLRGMHGDKDPDGETRTVTVTDSAGTVHTDHEEFSGFEYESKTFDGATETSKTLNTPWRHTTATETHSWGTKKAYFVNTASTRNLTALGANVWRETKTSSVFETSFGRTTQVEDEGDVSKTGDEDCTRTTYADSSSAYLYSLVSRVETVAVKCSATPDRRTQVLSDSRTWYDGKAFGVTPTRGNPTRTEQLASHNGTTPTYVRAAEATFDAFGRTLTATDAAGSVAKTAYTETNGLTTKVVQTNPLGHESTTELAPARGSPISAVDANDFKTLTEYDPLGRLVKVWLPDTSRVPGLEPSIKYTYLVPADKATAVKTETQQNDLSYKAEYQLFDGWLRPRQIQAPGPDGTRLVSDTFYTPTGETAKTYATYQAAGAPSDEVLPVDNGDVDGQTLYVYDGAARVRETIFAVAGVEKWRTSTTYGGDWTSVDPPEGGTPRTTITNALGQVTELRQYKGDAPTGDFEKTEYTYTPAGQLKTVKDPAGNVWGYEYDQRGRKVRSVDPDAGSTTFTYDDLGQVVSSTNALSATISYTYDPIGRKKASYKGAADSGELLSQWEYDEELVGTLFAAKRYVDGAAYTTYSTDYDEFYRPHATLYEVPEQAGAELAGIYSFGTEYNRDGTVQVTGMSDGGGLPFESIAYTYDSVQRPIAMTGDAPYLTAVDYTGTGEVLQSEAALGTHRVWSTYEREQGSKRLSRQRLDRSGAPVVDIDARYTYDPAGNVTSIADTPTGSRDVQCFTYDYLRRLTQAWTTASTATDPCAGGPESTGVGGIAPYHHSYAFDAGGNRKTETQHPAGGSTLVERTYEYPQPGQPQPHTLSRMTETTATGDRLHTYDYDEAGNTTRRTAAADDQTLVWDTEGNLASVTEAGVTTSFVYDVDGSRMLRKEPDATTLYLPGMELRLDHTTRVVNGTRYYPLPGGGTIIRKVNGLSYVAADHNGTGQASVDEAGGVVHRRSTPFGGPRGAQPGAGQWPSEKGFVNGNQDSTTGLVNIGAREYDPVIGRFISVDPVMDLTDPQQMQGYAYANNNPVSFSDPTGLRPECGGGTGTYSCVNPNGSVSSNVELTGEQKKRYDNHLNDIRKRNKCQESWYCRNKSKIAGAVVGTVVGVGCGFAIGWTGVGAVACGAAAGAVGSFVTGWMDGQRGWDLARTTIIGGAVGAVTAGVFSAAGAGVRGAIGAGAGGRAGGFASGFGKEARNIVGRGCKHSFDPETPVVMADGTTKPIKDVEIGDEVLATDPETGETVPKEVVGTHKNLDKELAEVRVLDPKTGITAILSTTQNHPFWNDSAGTWDEAKGLGSGDRLATVGPRAPPEVLSVEVWNGAAEMRDLTVADIHTYYVIAGGTPVLVHNCGTGAQDGAGMSDDELLQAAGNLRDKFAQSVKGKKHPPASVTAGYNVETRRFAAGHSQGNGNCAEVCVINQLGGDPSKIRFTTAVRPRTGRQLAICFSCEATSPRHHFPPDTEFRSDFIAGFYN</sequence>
<gene>
    <name evidence="4" type="ORF">BDK92_0972</name>
</gene>
<dbReference type="NCBIfam" id="TIGR03696">
    <property type="entry name" value="Rhs_assc_core"/>
    <property type="match status" value="1"/>
</dbReference>
<dbReference type="PANTHER" id="PTHR32305:SF17">
    <property type="entry name" value="TRNA NUCLEASE WAPA"/>
    <property type="match status" value="1"/>
</dbReference>
<proteinExistence type="predicted"/>
<dbReference type="Pfam" id="PF07591">
    <property type="entry name" value="PT-HINT"/>
    <property type="match status" value="1"/>
</dbReference>
<dbReference type="PROSITE" id="PS50818">
    <property type="entry name" value="INTEIN_C_TER"/>
    <property type="match status" value="1"/>
</dbReference>
<dbReference type="NCBIfam" id="TIGR01643">
    <property type="entry name" value="YD_repeat_2x"/>
    <property type="match status" value="2"/>
</dbReference>
<dbReference type="InterPro" id="IPR030934">
    <property type="entry name" value="Intein_C"/>
</dbReference>
<dbReference type="PANTHER" id="PTHR32305">
    <property type="match status" value="1"/>
</dbReference>
<feature type="region of interest" description="Disordered" evidence="2">
    <location>
        <begin position="1604"/>
        <end position="1644"/>
    </location>
</feature>
<dbReference type="SMART" id="SM00306">
    <property type="entry name" value="HintN"/>
    <property type="match status" value="1"/>
</dbReference>
<evidence type="ECO:0000313" key="5">
    <source>
        <dbReference type="Proteomes" id="UP000277671"/>
    </source>
</evidence>
<organism evidence="4 5">
    <name type="scientific">Micromonospora pisi</name>
    <dbReference type="NCBI Taxonomy" id="589240"/>
    <lineage>
        <taxon>Bacteria</taxon>
        <taxon>Bacillati</taxon>
        <taxon>Actinomycetota</taxon>
        <taxon>Actinomycetes</taxon>
        <taxon>Micromonosporales</taxon>
        <taxon>Micromonosporaceae</taxon>
        <taxon>Micromonospora</taxon>
    </lineage>
</organism>
<evidence type="ECO:0000256" key="1">
    <source>
        <dbReference type="ARBA" id="ARBA00022737"/>
    </source>
</evidence>
<dbReference type="Pfam" id="PF05593">
    <property type="entry name" value="RHS_repeat"/>
    <property type="match status" value="1"/>
</dbReference>
<name>A0A495JF64_9ACTN</name>
<dbReference type="InterPro" id="IPR036844">
    <property type="entry name" value="Hint_dom_sf"/>
</dbReference>
<reference evidence="4 5" key="1">
    <citation type="submission" date="2018-10" db="EMBL/GenBank/DDBJ databases">
        <title>Sequencing the genomes of 1000 actinobacteria strains.</title>
        <authorList>
            <person name="Klenk H.-P."/>
        </authorList>
    </citation>
    <scope>NUCLEOTIDE SEQUENCE [LARGE SCALE GENOMIC DNA]</scope>
    <source>
        <strain evidence="4 5">DSM 45175</strain>
    </source>
</reference>
<keyword evidence="5" id="KW-1185">Reference proteome</keyword>
<dbReference type="Gene3D" id="2.170.16.10">
    <property type="entry name" value="Hedgehog/Intein (Hint) domain"/>
    <property type="match status" value="1"/>
</dbReference>
<evidence type="ECO:0000313" key="4">
    <source>
        <dbReference type="EMBL" id="RKR86709.1"/>
    </source>
</evidence>
<dbReference type="Pfam" id="PF25023">
    <property type="entry name" value="TEN_YD-shell"/>
    <property type="match status" value="1"/>
</dbReference>
<dbReference type="InterPro" id="IPR056823">
    <property type="entry name" value="TEN-like_YD-shell"/>
</dbReference>
<dbReference type="Proteomes" id="UP000277671">
    <property type="component" value="Unassembled WGS sequence"/>
</dbReference>
<keyword evidence="1" id="KW-0677">Repeat</keyword>
<accession>A0A495JF64</accession>
<feature type="domain" description="Hint" evidence="3">
    <location>
        <begin position="2003"/>
        <end position="2105"/>
    </location>
</feature>
<evidence type="ECO:0000256" key="2">
    <source>
        <dbReference type="SAM" id="MobiDB-lite"/>
    </source>
</evidence>
<dbReference type="EMBL" id="RBKT01000001">
    <property type="protein sequence ID" value="RKR86709.1"/>
    <property type="molecule type" value="Genomic_DNA"/>
</dbReference>
<dbReference type="Gene3D" id="2.180.10.10">
    <property type="entry name" value="RHS repeat-associated core"/>
    <property type="match status" value="1"/>
</dbReference>
<dbReference type="InterPro" id="IPR031325">
    <property type="entry name" value="RHS_repeat"/>
</dbReference>
<comment type="caution">
    <text evidence="4">The sequence shown here is derived from an EMBL/GenBank/DDBJ whole genome shotgun (WGS) entry which is preliminary data.</text>
</comment>
<dbReference type="InterPro" id="IPR003587">
    <property type="entry name" value="Hint_dom_N"/>
</dbReference>
<feature type="region of interest" description="Disordered" evidence="2">
    <location>
        <begin position="388"/>
        <end position="407"/>
    </location>
</feature>
<dbReference type="InterPro" id="IPR022385">
    <property type="entry name" value="Rhs_assc_core"/>
</dbReference>
<dbReference type="InterPro" id="IPR006530">
    <property type="entry name" value="YD"/>
</dbReference>
<protein>
    <submittedName>
        <fullName evidence="4">RHS repeat-associated protein</fullName>
    </submittedName>
</protein>
<dbReference type="CDD" id="cd00081">
    <property type="entry name" value="Hint"/>
    <property type="match status" value="1"/>
</dbReference>
<dbReference type="OrthoDB" id="291011at2"/>
<feature type="compositionally biased region" description="Polar residues" evidence="2">
    <location>
        <begin position="1613"/>
        <end position="1626"/>
    </location>
</feature>